<dbReference type="AlphaFoldDB" id="A0A9P6PP75"/>
<evidence type="ECO:0000256" key="1">
    <source>
        <dbReference type="SAM" id="MobiDB-lite"/>
    </source>
</evidence>
<evidence type="ECO:0000313" key="2">
    <source>
        <dbReference type="EMBL" id="KAG0250514.1"/>
    </source>
</evidence>
<dbReference type="EMBL" id="JAAAJB010000853">
    <property type="protein sequence ID" value="KAG0250514.1"/>
    <property type="molecule type" value="Genomic_DNA"/>
</dbReference>
<dbReference type="Proteomes" id="UP000807716">
    <property type="component" value="Unassembled WGS sequence"/>
</dbReference>
<reference evidence="2" key="1">
    <citation type="journal article" date="2020" name="Fungal Divers.">
        <title>Resolving the Mortierellaceae phylogeny through synthesis of multi-gene phylogenetics and phylogenomics.</title>
        <authorList>
            <person name="Vandepol N."/>
            <person name="Liber J."/>
            <person name="Desiro A."/>
            <person name="Na H."/>
            <person name="Kennedy M."/>
            <person name="Barry K."/>
            <person name="Grigoriev I.V."/>
            <person name="Miller A.N."/>
            <person name="O'Donnell K."/>
            <person name="Stajich J.E."/>
            <person name="Bonito G."/>
        </authorList>
    </citation>
    <scope>NUCLEOTIDE SEQUENCE</scope>
    <source>
        <strain evidence="2">BC1065</strain>
    </source>
</reference>
<name>A0A9P6PP75_9FUNG</name>
<accession>A0A9P6PP75</accession>
<feature type="region of interest" description="Disordered" evidence="1">
    <location>
        <begin position="108"/>
        <end position="180"/>
    </location>
</feature>
<dbReference type="OrthoDB" id="2439449at2759"/>
<organism evidence="2 3">
    <name type="scientific">Actinomortierella ambigua</name>
    <dbReference type="NCBI Taxonomy" id="1343610"/>
    <lineage>
        <taxon>Eukaryota</taxon>
        <taxon>Fungi</taxon>
        <taxon>Fungi incertae sedis</taxon>
        <taxon>Mucoromycota</taxon>
        <taxon>Mortierellomycotina</taxon>
        <taxon>Mortierellomycetes</taxon>
        <taxon>Mortierellales</taxon>
        <taxon>Mortierellaceae</taxon>
        <taxon>Actinomortierella</taxon>
    </lineage>
</organism>
<sequence length="770" mass="86323">MVTRDLCDQSWRRYQRLCGRTASHVDPEAFSASIIGVYFLLQYCESDRGKKQLEFLRSFSTFEVVSNHLAVKAGISTAGQLKHMTNHGATAETASRVDLVDDNFERSPRKRIRIEGEDDDTEPTASPQEYEASSGGADQDSDEETRREARTLSMQCLFGPDSLSSEPVDPSLCSDTLSQGSIEKPVPVGIDRMVGPGTLNIHLTGDNDYWVDNTNVSEQLMAWRREQVEDESFLIDHDVREILSLNFIFDHHLVKRLQEQERALWSHKLSEKDHAFILQVSLVCMDQEQEMAEQTVYSLAMQSDLVSSSVFRAARNLMATNALWADMVLAQDNEDSIIERFFKPLVNGFLGSIAGTKICWTSDALKTGTVDTGELLYPTCMLTTVSSPQQTLLVAEVKKFDATQQECDRDRVKLFVALKRCLDGLLASGVDGPVVGLLTQRHRVEVWALTLPYEAVYLPTHLGSFDMILSRYYFGALHAVCPPLLAAQAAVASTLSRLAGGRKRKPLKATWTRGTYDVEPMQLEPDQLVTCRREQVDDESFLTDHDVREILSLNFILDHHLVKRLQEQERALWSHKLSEKDHAFILQVSLADIVLVQDNEDSIIERFFKPLVNGFLGSIAAAKICWTSDALKTGTVDTGELIYPTCMLTAVSSPQQTLLVAEVKKFDATQQDCDRDRIKLFMELKRCLDGHLASDVDGPVVGLLAQRHRVEVWVLTLPYEAVYLPTYLGSFDMTLSRYYFGALHVVCPPLLAAQAAVTSTISRLIGGRKR</sequence>
<keyword evidence="3" id="KW-1185">Reference proteome</keyword>
<proteinExistence type="predicted"/>
<protein>
    <submittedName>
        <fullName evidence="2">Uncharacterized protein</fullName>
    </submittedName>
</protein>
<gene>
    <name evidence="2" type="ORF">DFQ27_009378</name>
</gene>
<evidence type="ECO:0000313" key="3">
    <source>
        <dbReference type="Proteomes" id="UP000807716"/>
    </source>
</evidence>
<comment type="caution">
    <text evidence="2">The sequence shown here is derived from an EMBL/GenBank/DDBJ whole genome shotgun (WGS) entry which is preliminary data.</text>
</comment>